<dbReference type="PANTHER" id="PTHR15462:SF8">
    <property type="entry name" value="SERINE PROTEASE"/>
    <property type="match status" value="1"/>
</dbReference>
<evidence type="ECO:0000256" key="1">
    <source>
        <dbReference type="ARBA" id="ARBA00008764"/>
    </source>
</evidence>
<evidence type="ECO:0000256" key="3">
    <source>
        <dbReference type="ARBA" id="ARBA00022729"/>
    </source>
</evidence>
<evidence type="ECO:0000259" key="7">
    <source>
        <dbReference type="PROSITE" id="PS50240"/>
    </source>
</evidence>
<reference evidence="8" key="1">
    <citation type="submission" date="2023-03" db="EMBL/GenBank/DDBJ databases">
        <title>Multiphase analysis and comparison of six strains from genera Psychromarinibacter, Lutimaribacter, and Maritimibacter, including a novel species: Psychromarinibacter sediminicola sp. nov.</title>
        <authorList>
            <person name="Wang Y.-H."/>
            <person name="Ye M.-Q."/>
            <person name="Du Z.-J."/>
        </authorList>
    </citation>
    <scope>NUCLEOTIDE SEQUENCE</scope>
    <source>
        <strain evidence="8">C21-152</strain>
    </source>
</reference>
<dbReference type="PANTHER" id="PTHR15462">
    <property type="entry name" value="SERINE PROTEASE"/>
    <property type="match status" value="1"/>
</dbReference>
<comment type="similarity">
    <text evidence="1 6">Belongs to the peptidase S1B family.</text>
</comment>
<dbReference type="PRINTS" id="PR00839">
    <property type="entry name" value="V8PROTEASE"/>
</dbReference>
<dbReference type="PROSITE" id="PS50240">
    <property type="entry name" value="TRYPSIN_DOM"/>
    <property type="match status" value="1"/>
</dbReference>
<dbReference type="InterPro" id="IPR009003">
    <property type="entry name" value="Peptidase_S1_PA"/>
</dbReference>
<accession>A0AAE3TBK4</accession>
<keyword evidence="4 6" id="KW-0378">Hydrolase</keyword>
<dbReference type="InterPro" id="IPR018114">
    <property type="entry name" value="TRYPSIN_HIS"/>
</dbReference>
<protein>
    <recommendedName>
        <fullName evidence="6">Serine protease</fullName>
        <ecNumber evidence="6">3.4.21.-</ecNumber>
    </recommendedName>
</protein>
<keyword evidence="3 6" id="KW-0732">Signal</keyword>
<dbReference type="Gene3D" id="2.40.10.10">
    <property type="entry name" value="Trypsin-like serine proteases"/>
    <property type="match status" value="2"/>
</dbReference>
<keyword evidence="2 6" id="KW-0645">Protease</keyword>
<comment type="caution">
    <text evidence="8">The sequence shown here is derived from an EMBL/GenBank/DDBJ whole genome shotgun (WGS) entry which is preliminary data.</text>
</comment>
<feature type="signal peptide" evidence="6">
    <location>
        <begin position="1"/>
        <end position="20"/>
    </location>
</feature>
<dbReference type="RefSeq" id="WP_275569238.1">
    <property type="nucleotide sequence ID" value="NZ_JARGYC010000075.1"/>
</dbReference>
<dbReference type="EMBL" id="JARGYC010000075">
    <property type="protein sequence ID" value="MDF0603114.1"/>
    <property type="molecule type" value="Genomic_DNA"/>
</dbReference>
<dbReference type="AlphaFoldDB" id="A0AAE3TBK4"/>
<name>A0AAE3TBK4_9RHOB</name>
<dbReference type="InterPro" id="IPR050966">
    <property type="entry name" value="Glutamyl_endopeptidase"/>
</dbReference>
<evidence type="ECO:0000256" key="6">
    <source>
        <dbReference type="RuleBase" id="RU004296"/>
    </source>
</evidence>
<evidence type="ECO:0000256" key="2">
    <source>
        <dbReference type="ARBA" id="ARBA00022670"/>
    </source>
</evidence>
<dbReference type="PROSITE" id="PS00134">
    <property type="entry name" value="TRYPSIN_HIS"/>
    <property type="match status" value="1"/>
</dbReference>
<evidence type="ECO:0000256" key="5">
    <source>
        <dbReference type="ARBA" id="ARBA00022825"/>
    </source>
</evidence>
<dbReference type="InterPro" id="IPR001254">
    <property type="entry name" value="Trypsin_dom"/>
</dbReference>
<sequence length="268" mass="28818">MKRGLFFLVLLAIWASDLRAGTETELRALITRDDSRGWNAVGRLNFGDVSFCTGALIAPDLVLTAAHCLYHPGTGTRMPDSAIEFLADWRGGRASAYRGVRRTVVHPGFDIANADFASRVTYDVALVELDQPIRNTTIVPFGTEAHPGPGTEVGVVSYAFDRAESPSLQEVCHVLDKRGGQLILDCEVDLGSSGAPVFILRDGVPQIVSVVSAKARLAGMRVALGMDLNRPLRDLMTMLESGDGVFGETGRLSMNASRDASGAKFVRP</sequence>
<dbReference type="InterPro" id="IPR008256">
    <property type="entry name" value="Peptidase_S1B"/>
</dbReference>
<dbReference type="EC" id="3.4.21.-" evidence="6"/>
<dbReference type="Pfam" id="PF00089">
    <property type="entry name" value="Trypsin"/>
    <property type="match status" value="1"/>
</dbReference>
<gene>
    <name evidence="8" type="ORF">P1J78_20400</name>
</gene>
<dbReference type="InterPro" id="IPR043504">
    <property type="entry name" value="Peptidase_S1_PA_chymotrypsin"/>
</dbReference>
<proteinExistence type="inferred from homology"/>
<dbReference type="GO" id="GO:0004252">
    <property type="term" value="F:serine-type endopeptidase activity"/>
    <property type="evidence" value="ECO:0007669"/>
    <property type="project" value="InterPro"/>
</dbReference>
<feature type="chain" id="PRO_5041767970" description="Serine protease" evidence="6">
    <location>
        <begin position="21"/>
        <end position="268"/>
    </location>
</feature>
<organism evidence="8 9">
    <name type="scientific">Psychromarinibacter sediminicola</name>
    <dbReference type="NCBI Taxonomy" id="3033385"/>
    <lineage>
        <taxon>Bacteria</taxon>
        <taxon>Pseudomonadati</taxon>
        <taxon>Pseudomonadota</taxon>
        <taxon>Alphaproteobacteria</taxon>
        <taxon>Rhodobacterales</taxon>
        <taxon>Paracoccaceae</taxon>
        <taxon>Psychromarinibacter</taxon>
    </lineage>
</organism>
<evidence type="ECO:0000256" key="4">
    <source>
        <dbReference type="ARBA" id="ARBA00022801"/>
    </source>
</evidence>
<evidence type="ECO:0000313" key="8">
    <source>
        <dbReference type="EMBL" id="MDF0603114.1"/>
    </source>
</evidence>
<feature type="domain" description="Peptidase S1" evidence="7">
    <location>
        <begin position="18"/>
        <end position="237"/>
    </location>
</feature>
<evidence type="ECO:0000313" key="9">
    <source>
        <dbReference type="Proteomes" id="UP001220964"/>
    </source>
</evidence>
<dbReference type="Proteomes" id="UP001220964">
    <property type="component" value="Unassembled WGS sequence"/>
</dbReference>
<keyword evidence="9" id="KW-1185">Reference proteome</keyword>
<keyword evidence="5 6" id="KW-0720">Serine protease</keyword>
<dbReference type="SUPFAM" id="SSF50494">
    <property type="entry name" value="Trypsin-like serine proteases"/>
    <property type="match status" value="1"/>
</dbReference>
<dbReference type="GO" id="GO:0006508">
    <property type="term" value="P:proteolysis"/>
    <property type="evidence" value="ECO:0007669"/>
    <property type="project" value="UniProtKB-KW"/>
</dbReference>